<name>A0A445DEL0_ARAHY</name>
<keyword evidence="5" id="KW-1185">Reference proteome</keyword>
<reference evidence="4 5" key="1">
    <citation type="submission" date="2019-01" db="EMBL/GenBank/DDBJ databases">
        <title>Sequencing of cultivated peanut Arachis hypogaea provides insights into genome evolution and oil improvement.</title>
        <authorList>
            <person name="Chen X."/>
        </authorList>
    </citation>
    <scope>NUCLEOTIDE SEQUENCE [LARGE SCALE GENOMIC DNA]</scope>
    <source>
        <strain evidence="5">cv. Fuhuasheng</strain>
        <tissue evidence="4">Leaves</tissue>
    </source>
</reference>
<keyword evidence="2" id="KW-0812">Transmembrane</keyword>
<evidence type="ECO:0000313" key="5">
    <source>
        <dbReference type="Proteomes" id="UP000289738"/>
    </source>
</evidence>
<dbReference type="AlphaFoldDB" id="A0A445DEL0"/>
<feature type="compositionally biased region" description="Gly residues" evidence="1">
    <location>
        <begin position="83"/>
        <end position="94"/>
    </location>
</feature>
<accession>A0A445DEL0</accession>
<proteinExistence type="predicted"/>
<evidence type="ECO:0000313" key="4">
    <source>
        <dbReference type="EMBL" id="RYR61619.1"/>
    </source>
</evidence>
<feature type="region of interest" description="Disordered" evidence="1">
    <location>
        <begin position="83"/>
        <end position="107"/>
    </location>
</feature>
<keyword evidence="2" id="KW-0472">Membrane</keyword>
<protein>
    <recommendedName>
        <fullName evidence="6">Glycine-rich protein</fullName>
    </recommendedName>
</protein>
<sequence length="140" mass="14643">MLKFNTLKHFTLFLVFLIASAAAAGGHGGRKLLWDMSSGRTPSSGTPNGLVGRGFGYRFGSGTGSGSGYGYGFGSGRAHEGGYGSGSGSGGGANNGNRSPNSVSRDRSTEPTIMAKFIGSYYIVHSMIVKYLLYIYILHV</sequence>
<gene>
    <name evidence="4" type="ORF">Ahy_A04g018809</name>
</gene>
<feature type="transmembrane region" description="Helical" evidence="2">
    <location>
        <begin position="118"/>
        <end position="138"/>
    </location>
</feature>
<organism evidence="4 5">
    <name type="scientific">Arachis hypogaea</name>
    <name type="common">Peanut</name>
    <dbReference type="NCBI Taxonomy" id="3818"/>
    <lineage>
        <taxon>Eukaryota</taxon>
        <taxon>Viridiplantae</taxon>
        <taxon>Streptophyta</taxon>
        <taxon>Embryophyta</taxon>
        <taxon>Tracheophyta</taxon>
        <taxon>Spermatophyta</taxon>
        <taxon>Magnoliopsida</taxon>
        <taxon>eudicotyledons</taxon>
        <taxon>Gunneridae</taxon>
        <taxon>Pentapetalae</taxon>
        <taxon>rosids</taxon>
        <taxon>fabids</taxon>
        <taxon>Fabales</taxon>
        <taxon>Fabaceae</taxon>
        <taxon>Papilionoideae</taxon>
        <taxon>50 kb inversion clade</taxon>
        <taxon>dalbergioids sensu lato</taxon>
        <taxon>Dalbergieae</taxon>
        <taxon>Pterocarpus clade</taxon>
        <taxon>Arachis</taxon>
    </lineage>
</organism>
<evidence type="ECO:0000256" key="3">
    <source>
        <dbReference type="SAM" id="SignalP"/>
    </source>
</evidence>
<keyword evidence="2" id="KW-1133">Transmembrane helix</keyword>
<dbReference type="Proteomes" id="UP000289738">
    <property type="component" value="Chromosome A04"/>
</dbReference>
<dbReference type="EMBL" id="SDMP01000004">
    <property type="protein sequence ID" value="RYR61619.1"/>
    <property type="molecule type" value="Genomic_DNA"/>
</dbReference>
<feature type="chain" id="PRO_5019379548" description="Glycine-rich protein" evidence="3">
    <location>
        <begin position="24"/>
        <end position="140"/>
    </location>
</feature>
<evidence type="ECO:0008006" key="6">
    <source>
        <dbReference type="Google" id="ProtNLM"/>
    </source>
</evidence>
<comment type="caution">
    <text evidence="4">The sequence shown here is derived from an EMBL/GenBank/DDBJ whole genome shotgun (WGS) entry which is preliminary data.</text>
</comment>
<evidence type="ECO:0000256" key="1">
    <source>
        <dbReference type="SAM" id="MobiDB-lite"/>
    </source>
</evidence>
<feature type="signal peptide" evidence="3">
    <location>
        <begin position="1"/>
        <end position="23"/>
    </location>
</feature>
<keyword evidence="3" id="KW-0732">Signal</keyword>
<evidence type="ECO:0000256" key="2">
    <source>
        <dbReference type="SAM" id="Phobius"/>
    </source>
</evidence>